<evidence type="ECO:0000313" key="2">
    <source>
        <dbReference type="EMBL" id="KPB02895.1"/>
    </source>
</evidence>
<feature type="transmembrane region" description="Helical" evidence="1">
    <location>
        <begin position="111"/>
        <end position="131"/>
    </location>
</feature>
<evidence type="ECO:0000313" key="3">
    <source>
        <dbReference type="Proteomes" id="UP000038011"/>
    </source>
</evidence>
<feature type="transmembrane region" description="Helical" evidence="1">
    <location>
        <begin position="20"/>
        <end position="46"/>
    </location>
</feature>
<dbReference type="EMBL" id="JXMU01000001">
    <property type="protein sequence ID" value="KPB02895.1"/>
    <property type="molecule type" value="Genomic_DNA"/>
</dbReference>
<dbReference type="AlphaFoldDB" id="A0A0N0E8Y8"/>
<dbReference type="RefSeq" id="WP_053997462.1">
    <property type="nucleotide sequence ID" value="NZ_JXMU01000001.1"/>
</dbReference>
<keyword evidence="1" id="KW-1133">Transmembrane helix</keyword>
<keyword evidence="3" id="KW-1185">Reference proteome</keyword>
<organism evidence="2 3">
    <name type="scientific">Ahrensia marina</name>
    <dbReference type="NCBI Taxonomy" id="1514904"/>
    <lineage>
        <taxon>Bacteria</taxon>
        <taxon>Pseudomonadati</taxon>
        <taxon>Pseudomonadota</taxon>
        <taxon>Alphaproteobacteria</taxon>
        <taxon>Hyphomicrobiales</taxon>
        <taxon>Ahrensiaceae</taxon>
        <taxon>Ahrensia</taxon>
    </lineage>
</organism>
<dbReference type="OrthoDB" id="7264282at2"/>
<comment type="caution">
    <text evidence="2">The sequence shown here is derived from an EMBL/GenBank/DDBJ whole genome shotgun (WGS) entry which is preliminary data.</text>
</comment>
<accession>A0A0N0E8Y8</accession>
<protein>
    <submittedName>
        <fullName evidence="2">Uncharacterized protein</fullName>
    </submittedName>
</protein>
<keyword evidence="1" id="KW-0472">Membrane</keyword>
<proteinExistence type="predicted"/>
<dbReference type="PATRIC" id="fig|1514904.3.peg.226"/>
<reference evidence="2 3" key="1">
    <citation type="submission" date="2015-01" db="EMBL/GenBank/DDBJ databases">
        <title>Ahrensia donghaiensis sp. nov., a novel dimethylsulphoniopropionate-cleavage bacterium isolated from seawater and emended descriptions of the genus Ahrensia and Ahrensia kielensis.</title>
        <authorList>
            <person name="Liu J."/>
        </authorList>
    </citation>
    <scope>NUCLEOTIDE SEQUENCE [LARGE SCALE GENOMIC DNA]</scope>
    <source>
        <strain evidence="2 3">LZD062</strain>
    </source>
</reference>
<keyword evidence="1" id="KW-0812">Transmembrane</keyword>
<dbReference type="Proteomes" id="UP000038011">
    <property type="component" value="Unassembled WGS sequence"/>
</dbReference>
<feature type="transmembrane region" description="Helical" evidence="1">
    <location>
        <begin position="58"/>
        <end position="78"/>
    </location>
</feature>
<dbReference type="STRING" id="1514904.SU32_01090"/>
<evidence type="ECO:0000256" key="1">
    <source>
        <dbReference type="SAM" id="Phobius"/>
    </source>
</evidence>
<name>A0A0N0E8Y8_9HYPH</name>
<sequence length="135" mass="15399">MAKNRENEEVRTFAEEADSLWLITFACSIWAIHFVVCYGAAAFVCAKWSSNPAVITNMRVGLGIISVLALCAVSYIGWRSWVQWDFLDDYDYEHDLAKEEHRHEFLGHASFLLSVISFIGVIYVSLPILFLETCQ</sequence>
<gene>
    <name evidence="2" type="ORF">SU32_01090</name>
</gene>